<dbReference type="GO" id="GO:0006078">
    <property type="term" value="P:(1-&gt;6)-beta-D-glucan biosynthetic process"/>
    <property type="evidence" value="ECO:0007669"/>
    <property type="project" value="InterPro"/>
</dbReference>
<protein>
    <submittedName>
        <fullName evidence="6">Putative beta-1,6-glucan boisynthesis protein</fullName>
    </submittedName>
</protein>
<feature type="domain" description="Yeast cell wall synthesis Kre9/Knh1 C-terminal" evidence="4">
    <location>
        <begin position="156"/>
        <end position="235"/>
    </location>
</feature>
<dbReference type="InterPro" id="IPR018466">
    <property type="entry name" value="Kre9/Knh1-like_N"/>
</dbReference>
<dbReference type="OrthoDB" id="2432613at2759"/>
<dbReference type="PANTHER" id="PTHR28154:SF1">
    <property type="entry name" value="CELL WALL SYNTHESIS PROTEIN KNH1-RELATED"/>
    <property type="match status" value="1"/>
</dbReference>
<dbReference type="Pfam" id="PF05390">
    <property type="entry name" value="Kre9_KNH1_C"/>
    <property type="match status" value="1"/>
</dbReference>
<evidence type="ECO:0000259" key="5">
    <source>
        <dbReference type="Pfam" id="PF10342"/>
    </source>
</evidence>
<gene>
    <name evidence="6" type="ORF">P170DRAFT_412514</name>
</gene>
<evidence type="ECO:0000259" key="4">
    <source>
        <dbReference type="Pfam" id="PF05390"/>
    </source>
</evidence>
<dbReference type="InterPro" id="IPR008659">
    <property type="entry name" value="Kre9/Knh1_C"/>
</dbReference>
<dbReference type="AlphaFoldDB" id="A0A2I2G2D6"/>
<proteinExistence type="predicted"/>
<evidence type="ECO:0000313" key="6">
    <source>
        <dbReference type="EMBL" id="PLB47025.1"/>
    </source>
</evidence>
<reference evidence="6 7" key="1">
    <citation type="submission" date="2016-12" db="EMBL/GenBank/DDBJ databases">
        <title>The genomes of Aspergillus section Nigri reveals drivers in fungal speciation.</title>
        <authorList>
            <consortium name="DOE Joint Genome Institute"/>
            <person name="Vesth T.C."/>
            <person name="Nybo J."/>
            <person name="Theobald S."/>
            <person name="Brandl J."/>
            <person name="Frisvad J.C."/>
            <person name="Nielsen K.F."/>
            <person name="Lyhne E.K."/>
            <person name="Kogle M.E."/>
            <person name="Kuo A."/>
            <person name="Riley R."/>
            <person name="Clum A."/>
            <person name="Nolan M."/>
            <person name="Lipzen A."/>
            <person name="Salamov A."/>
            <person name="Henrissat B."/>
            <person name="Wiebenga A."/>
            <person name="De Vries R.P."/>
            <person name="Grigoriev I.V."/>
            <person name="Mortensen U.H."/>
            <person name="Andersen M.R."/>
            <person name="Baker S.E."/>
        </authorList>
    </citation>
    <scope>NUCLEOTIDE SEQUENCE [LARGE SCALE GENOMIC DNA]</scope>
    <source>
        <strain evidence="6 7">IBT 23096</strain>
    </source>
</reference>
<accession>A0A2I2G2D6</accession>
<evidence type="ECO:0000256" key="2">
    <source>
        <dbReference type="SAM" id="MobiDB-lite"/>
    </source>
</evidence>
<keyword evidence="1 3" id="KW-0732">Signal</keyword>
<dbReference type="InterPro" id="IPR045328">
    <property type="entry name" value="Kre9/Knh1"/>
</dbReference>
<dbReference type="Pfam" id="PF10342">
    <property type="entry name" value="Kre9_KNH"/>
    <property type="match status" value="1"/>
</dbReference>
<evidence type="ECO:0000256" key="3">
    <source>
        <dbReference type="SAM" id="SignalP"/>
    </source>
</evidence>
<dbReference type="GO" id="GO:0042546">
    <property type="term" value="P:cell wall biogenesis"/>
    <property type="evidence" value="ECO:0007669"/>
    <property type="project" value="InterPro"/>
</dbReference>
<sequence>MNVSCLLFLACAFLQTALADIEFTDPVTGSVLEAGHVVTAHWKDSGTSPRISDLVQYDLYLCALWDAPGADDETAFLIQGGVFARGNSVSFEINPDVSGDAPEAYYLKMVASGPDVLVVRHSGWFTLTGMAGHDSVDFMSDDRAHQDLRKRQAVGAYTIPYQLQSGPTKYAPMAKKPRSTIPARSSPTPQFPTSAYSVATAYLPAPTVKATLSAARTYSVVSVENTASPAPHPDDAEMEKFLARWKD</sequence>
<dbReference type="Proteomes" id="UP000234275">
    <property type="component" value="Unassembled WGS sequence"/>
</dbReference>
<dbReference type="RefSeq" id="XP_024702327.1">
    <property type="nucleotide sequence ID" value="XM_024846935.1"/>
</dbReference>
<organism evidence="6 7">
    <name type="scientific">Aspergillus steynii IBT 23096</name>
    <dbReference type="NCBI Taxonomy" id="1392250"/>
    <lineage>
        <taxon>Eukaryota</taxon>
        <taxon>Fungi</taxon>
        <taxon>Dikarya</taxon>
        <taxon>Ascomycota</taxon>
        <taxon>Pezizomycotina</taxon>
        <taxon>Eurotiomycetes</taxon>
        <taxon>Eurotiomycetidae</taxon>
        <taxon>Eurotiales</taxon>
        <taxon>Aspergillaceae</taxon>
        <taxon>Aspergillus</taxon>
        <taxon>Aspergillus subgen. Circumdati</taxon>
    </lineage>
</organism>
<dbReference type="EMBL" id="MSFO01000006">
    <property type="protein sequence ID" value="PLB47025.1"/>
    <property type="molecule type" value="Genomic_DNA"/>
</dbReference>
<feature type="region of interest" description="Disordered" evidence="2">
    <location>
        <begin position="168"/>
        <end position="190"/>
    </location>
</feature>
<dbReference type="GO" id="GO:0031505">
    <property type="term" value="P:fungal-type cell wall organization"/>
    <property type="evidence" value="ECO:0007669"/>
    <property type="project" value="TreeGrafter"/>
</dbReference>
<feature type="signal peptide" evidence="3">
    <location>
        <begin position="1"/>
        <end position="19"/>
    </location>
</feature>
<name>A0A2I2G2D6_9EURO</name>
<comment type="caution">
    <text evidence="6">The sequence shown here is derived from an EMBL/GenBank/DDBJ whole genome shotgun (WGS) entry which is preliminary data.</text>
</comment>
<dbReference type="STRING" id="1392250.A0A2I2G2D6"/>
<dbReference type="PANTHER" id="PTHR28154">
    <property type="entry name" value="CELL WALL SYNTHESIS PROTEIN KNH1-RELATED"/>
    <property type="match status" value="1"/>
</dbReference>
<dbReference type="GO" id="GO:0005576">
    <property type="term" value="C:extracellular region"/>
    <property type="evidence" value="ECO:0007669"/>
    <property type="project" value="TreeGrafter"/>
</dbReference>
<evidence type="ECO:0000313" key="7">
    <source>
        <dbReference type="Proteomes" id="UP000234275"/>
    </source>
</evidence>
<keyword evidence="7" id="KW-1185">Reference proteome</keyword>
<dbReference type="VEuPathDB" id="FungiDB:P170DRAFT_412514"/>
<evidence type="ECO:0000256" key="1">
    <source>
        <dbReference type="ARBA" id="ARBA00022729"/>
    </source>
</evidence>
<feature type="domain" description="Yeast cell wall synthesis Kre9/Knh1-like N-terminal" evidence="5">
    <location>
        <begin position="26"/>
        <end position="127"/>
    </location>
</feature>
<feature type="chain" id="PRO_5014167049" evidence="3">
    <location>
        <begin position="20"/>
        <end position="247"/>
    </location>
</feature>
<dbReference type="GeneID" id="36554634"/>